<comment type="caution">
    <text evidence="6">The sequence shown here is derived from an EMBL/GenBank/DDBJ whole genome shotgun (WGS) entry which is preliminary data.</text>
</comment>
<name>A0A2M7H4G0_9BACT</name>
<dbReference type="PANTHER" id="PTHR43774">
    <property type="entry name" value="PEPTIDE METHIONINE SULFOXIDE REDUCTASE"/>
    <property type="match status" value="1"/>
</dbReference>
<feature type="active site" evidence="4">
    <location>
        <position position="17"/>
    </location>
</feature>
<dbReference type="HAMAP" id="MF_01401">
    <property type="entry name" value="MsrA"/>
    <property type="match status" value="1"/>
</dbReference>
<dbReference type="SUPFAM" id="SSF55068">
    <property type="entry name" value="Peptide methionine sulfoxide reductase"/>
    <property type="match status" value="1"/>
</dbReference>
<dbReference type="Pfam" id="PF01625">
    <property type="entry name" value="PMSR"/>
    <property type="match status" value="1"/>
</dbReference>
<evidence type="ECO:0000313" key="6">
    <source>
        <dbReference type="EMBL" id="PIW37122.1"/>
    </source>
</evidence>
<dbReference type="Gene3D" id="3.30.1060.10">
    <property type="entry name" value="Peptide methionine sulphoxide reductase MsrA"/>
    <property type="match status" value="1"/>
</dbReference>
<comment type="similarity">
    <text evidence="4">Belongs to the MsrA Met sulfoxide reductase family.</text>
</comment>
<accession>A0A2M7H4G0</accession>
<dbReference type="EC" id="1.8.4.11" evidence="4"/>
<dbReference type="PANTHER" id="PTHR43774:SF1">
    <property type="entry name" value="PEPTIDE METHIONINE SULFOXIDE REDUCTASE MSRA 2"/>
    <property type="match status" value="1"/>
</dbReference>
<reference evidence="6 7" key="1">
    <citation type="submission" date="2017-09" db="EMBL/GenBank/DDBJ databases">
        <title>Depth-based differentiation of microbial function through sediment-hosted aquifers and enrichment of novel symbionts in the deep terrestrial subsurface.</title>
        <authorList>
            <person name="Probst A.J."/>
            <person name="Ladd B."/>
            <person name="Jarett J.K."/>
            <person name="Geller-Mcgrath D.E."/>
            <person name="Sieber C.M."/>
            <person name="Emerson J.B."/>
            <person name="Anantharaman K."/>
            <person name="Thomas B.C."/>
            <person name="Malmstrom R."/>
            <person name="Stieglmeier M."/>
            <person name="Klingl A."/>
            <person name="Woyke T."/>
            <person name="Ryan C.M."/>
            <person name="Banfield J.F."/>
        </authorList>
    </citation>
    <scope>NUCLEOTIDE SEQUENCE [LARGE SCALE GENOMIC DNA]</scope>
    <source>
        <strain evidence="6">CG15_BIG_FIL_POST_REV_8_21_14_020_45_12</strain>
    </source>
</reference>
<comment type="function">
    <text evidence="4">Has an important function as a repair enzyme for proteins that have been inactivated by oxidation. Catalyzes the reversible oxidation-reduction of methionine sulfoxide in proteins to methionine.</text>
</comment>
<evidence type="ECO:0000313" key="7">
    <source>
        <dbReference type="Proteomes" id="UP000230292"/>
    </source>
</evidence>
<keyword evidence="1 4" id="KW-0560">Oxidoreductase</keyword>
<dbReference type="GO" id="GO:0008113">
    <property type="term" value="F:peptide-methionine (S)-S-oxide reductase activity"/>
    <property type="evidence" value="ECO:0007669"/>
    <property type="project" value="UniProtKB-UniRule"/>
</dbReference>
<feature type="domain" description="Peptide methionine sulphoxide reductase MsrA" evidence="5">
    <location>
        <begin position="11"/>
        <end position="161"/>
    </location>
</feature>
<dbReference type="AlphaFoldDB" id="A0A2M7H4G0"/>
<evidence type="ECO:0000256" key="3">
    <source>
        <dbReference type="ARBA" id="ARBA00048782"/>
    </source>
</evidence>
<dbReference type="GO" id="GO:0033744">
    <property type="term" value="F:L-methionine:thioredoxin-disulfide S-oxidoreductase activity"/>
    <property type="evidence" value="ECO:0007669"/>
    <property type="project" value="RHEA"/>
</dbReference>
<evidence type="ECO:0000256" key="2">
    <source>
        <dbReference type="ARBA" id="ARBA00047806"/>
    </source>
</evidence>
<protein>
    <recommendedName>
        <fullName evidence="4">Peptide methionine sulfoxide reductase MsrA</fullName>
        <shortName evidence="4">Protein-methionine-S-oxide reductase</shortName>
        <ecNumber evidence="4">1.8.4.11</ecNumber>
    </recommendedName>
    <alternativeName>
        <fullName evidence="4">Peptide-methionine (S)-S-oxide reductase</fullName>
        <shortName evidence="4">Peptide Met(O) reductase</shortName>
    </alternativeName>
</protein>
<dbReference type="Proteomes" id="UP000230292">
    <property type="component" value="Unassembled WGS sequence"/>
</dbReference>
<evidence type="ECO:0000256" key="1">
    <source>
        <dbReference type="ARBA" id="ARBA00023002"/>
    </source>
</evidence>
<evidence type="ECO:0000259" key="5">
    <source>
        <dbReference type="Pfam" id="PF01625"/>
    </source>
</evidence>
<dbReference type="InterPro" id="IPR002569">
    <property type="entry name" value="Met_Sox_Rdtase_MsrA_dom"/>
</dbReference>
<comment type="catalytic activity">
    <reaction evidence="2 4">
        <text>L-methionyl-[protein] + [thioredoxin]-disulfide + H2O = L-methionyl-(S)-S-oxide-[protein] + [thioredoxin]-dithiol</text>
        <dbReference type="Rhea" id="RHEA:14217"/>
        <dbReference type="Rhea" id="RHEA-COMP:10698"/>
        <dbReference type="Rhea" id="RHEA-COMP:10700"/>
        <dbReference type="Rhea" id="RHEA-COMP:12313"/>
        <dbReference type="Rhea" id="RHEA-COMP:12315"/>
        <dbReference type="ChEBI" id="CHEBI:15377"/>
        <dbReference type="ChEBI" id="CHEBI:16044"/>
        <dbReference type="ChEBI" id="CHEBI:29950"/>
        <dbReference type="ChEBI" id="CHEBI:44120"/>
        <dbReference type="ChEBI" id="CHEBI:50058"/>
        <dbReference type="EC" id="1.8.4.11"/>
    </reaction>
</comment>
<evidence type="ECO:0000256" key="4">
    <source>
        <dbReference type="HAMAP-Rule" id="MF_01401"/>
    </source>
</evidence>
<organism evidence="6 7">
    <name type="scientific">Candidatus Kerfeldbacteria bacterium CG15_BIG_FIL_POST_REV_8_21_14_020_45_12</name>
    <dbReference type="NCBI Taxonomy" id="2014247"/>
    <lineage>
        <taxon>Bacteria</taxon>
        <taxon>Candidatus Kerfeldiibacteriota</taxon>
    </lineage>
</organism>
<dbReference type="InterPro" id="IPR036509">
    <property type="entry name" value="Met_Sox_Rdtase_MsrA_sf"/>
</dbReference>
<proteinExistence type="inferred from homology"/>
<dbReference type="EMBL" id="PFGC01000021">
    <property type="protein sequence ID" value="PIW37122.1"/>
    <property type="molecule type" value="Genomic_DNA"/>
</dbReference>
<comment type="catalytic activity">
    <reaction evidence="3 4">
        <text>[thioredoxin]-disulfide + L-methionine + H2O = L-methionine (S)-S-oxide + [thioredoxin]-dithiol</text>
        <dbReference type="Rhea" id="RHEA:19993"/>
        <dbReference type="Rhea" id="RHEA-COMP:10698"/>
        <dbReference type="Rhea" id="RHEA-COMP:10700"/>
        <dbReference type="ChEBI" id="CHEBI:15377"/>
        <dbReference type="ChEBI" id="CHEBI:29950"/>
        <dbReference type="ChEBI" id="CHEBI:50058"/>
        <dbReference type="ChEBI" id="CHEBI:57844"/>
        <dbReference type="ChEBI" id="CHEBI:58772"/>
        <dbReference type="EC" id="1.8.4.11"/>
    </reaction>
</comment>
<dbReference type="NCBIfam" id="TIGR00401">
    <property type="entry name" value="msrA"/>
    <property type="match status" value="1"/>
</dbReference>
<gene>
    <name evidence="4 6" type="primary">msrA</name>
    <name evidence="6" type="ORF">COW24_01830</name>
</gene>
<sequence>MTNGDNLSQRATLAGGCFWCLQGPFDAEAGVTQVRVGYAGGTEADADYYRVAGGLTEHRESVDMVFDPEKISFKTILDIFWRQIDPTDPGGQFADRGQQYMTTIYYHTDEQRQIAEASKQALQDSGKFDKPIATEILPFVSFFEAEEEHQSYYKKSPLRYQVYKKGSGRTDYLKDTWNK</sequence>